<reference evidence="3" key="1">
    <citation type="submission" date="2021-02" db="EMBL/GenBank/DDBJ databases">
        <authorList>
            <person name="Nowell W R."/>
        </authorList>
    </citation>
    <scope>NUCLEOTIDE SEQUENCE</scope>
</reference>
<dbReference type="Proteomes" id="UP000663854">
    <property type="component" value="Unassembled WGS sequence"/>
</dbReference>
<evidence type="ECO:0000313" key="3">
    <source>
        <dbReference type="EMBL" id="CAF1629864.1"/>
    </source>
</evidence>
<proteinExistence type="predicted"/>
<name>A0A816CYC5_9BILA</name>
<dbReference type="PROSITE" id="PS50878">
    <property type="entry name" value="RT_POL"/>
    <property type="match status" value="1"/>
</dbReference>
<dbReference type="Proteomes" id="UP000663870">
    <property type="component" value="Unassembled WGS sequence"/>
</dbReference>
<sequence length="122" mass="14702">MNDPSFTKLDEEDLRHLFELCVTNMPFRFYDDLYQQTEGVSMESPLAPTFAGRFMTRIESKLEQYENKDKIKTYYRYVDDTFIIMNEKDNDTDKLLDYVNSLHQNIKFTLFRPFRHENGAYP</sequence>
<dbReference type="EMBL" id="CAJNOL010007615">
    <property type="protein sequence ID" value="CAF1629864.1"/>
    <property type="molecule type" value="Genomic_DNA"/>
</dbReference>
<dbReference type="AlphaFoldDB" id="A0A816CYC5"/>
<dbReference type="EMBL" id="CAJNOH010006073">
    <property type="protein sequence ID" value="CAF1419997.1"/>
    <property type="molecule type" value="Genomic_DNA"/>
</dbReference>
<protein>
    <recommendedName>
        <fullName evidence="1">Reverse transcriptase domain-containing protein</fullName>
    </recommendedName>
</protein>
<comment type="caution">
    <text evidence="3">The sequence shown here is derived from an EMBL/GenBank/DDBJ whole genome shotgun (WGS) entry which is preliminary data.</text>
</comment>
<evidence type="ECO:0000313" key="4">
    <source>
        <dbReference type="Proteomes" id="UP000663870"/>
    </source>
</evidence>
<accession>A0A816CYC5</accession>
<organism evidence="3 4">
    <name type="scientific">Rotaria sordida</name>
    <dbReference type="NCBI Taxonomy" id="392033"/>
    <lineage>
        <taxon>Eukaryota</taxon>
        <taxon>Metazoa</taxon>
        <taxon>Spiralia</taxon>
        <taxon>Gnathifera</taxon>
        <taxon>Rotifera</taxon>
        <taxon>Eurotatoria</taxon>
        <taxon>Bdelloidea</taxon>
        <taxon>Philodinida</taxon>
        <taxon>Philodinidae</taxon>
        <taxon>Rotaria</taxon>
    </lineage>
</organism>
<dbReference type="PANTHER" id="PTHR21301:SF10">
    <property type="entry name" value="REVERSE TRANSCRIPTASE DOMAIN-CONTAINING PROTEIN"/>
    <property type="match status" value="1"/>
</dbReference>
<dbReference type="PANTHER" id="PTHR21301">
    <property type="entry name" value="REVERSE TRANSCRIPTASE"/>
    <property type="match status" value="1"/>
</dbReference>
<dbReference type="InterPro" id="IPR000477">
    <property type="entry name" value="RT_dom"/>
</dbReference>
<feature type="domain" description="Reverse transcriptase" evidence="1">
    <location>
        <begin position="1"/>
        <end position="122"/>
    </location>
</feature>
<evidence type="ECO:0000259" key="1">
    <source>
        <dbReference type="PROSITE" id="PS50878"/>
    </source>
</evidence>
<gene>
    <name evidence="3" type="ORF">JXQ802_LOCUS51660</name>
    <name evidence="2" type="ORF">PYM288_LOCUS35406</name>
</gene>
<keyword evidence="4" id="KW-1185">Reference proteome</keyword>
<evidence type="ECO:0000313" key="2">
    <source>
        <dbReference type="EMBL" id="CAF1419997.1"/>
    </source>
</evidence>